<name>A0A7W2EG36_9BURK</name>
<evidence type="ECO:0000313" key="3">
    <source>
        <dbReference type="EMBL" id="MBA5605216.1"/>
    </source>
</evidence>
<accession>A0A7W2EG36</accession>
<feature type="domain" description="Solute-binding protein family 3/N-terminal" evidence="2">
    <location>
        <begin position="19"/>
        <end position="227"/>
    </location>
</feature>
<dbReference type="Gene3D" id="3.40.190.10">
    <property type="entry name" value="Periplasmic binding protein-like II"/>
    <property type="match status" value="2"/>
</dbReference>
<dbReference type="AlphaFoldDB" id="A0A7W2EG36"/>
<reference evidence="3 4" key="1">
    <citation type="submission" date="2020-07" db="EMBL/GenBank/DDBJ databases">
        <title>Novel species isolated from subtropical streams in China.</title>
        <authorList>
            <person name="Lu H."/>
        </authorList>
    </citation>
    <scope>NUCLEOTIDE SEQUENCE [LARGE SCALE GENOMIC DNA]</scope>
    <source>
        <strain evidence="3 4">FT3S</strain>
    </source>
</reference>
<sequence>MLASAPVLANDKITLSFNERPPYLIADASGAATGLTGTPAAEAFKKAGIEVAWSKVPPNHQLVVIKEGGPHCAIGWYKTAEREQFAKFTKPIYRDKPTILLANPSFKGKDGDKLGDILGSKGVRVLIKEHFSYGPFIDSALEKYKPATTVSNGTSTQMLQLVGANSVDFMFVSEEEAQYLVEQSGLGAQSFKQLHMSDMPKGDYRYIMCSKQVSDDVIAKLNKAIAEKKIK</sequence>
<keyword evidence="1" id="KW-0732">Signal</keyword>
<dbReference type="EMBL" id="JACEZS010000005">
    <property type="protein sequence ID" value="MBA5605216.1"/>
    <property type="molecule type" value="Genomic_DNA"/>
</dbReference>
<proteinExistence type="predicted"/>
<protein>
    <submittedName>
        <fullName evidence="3">Transporter substrate-binding domain-containing protein</fullName>
    </submittedName>
</protein>
<dbReference type="Proteomes" id="UP000566711">
    <property type="component" value="Unassembled WGS sequence"/>
</dbReference>
<dbReference type="SUPFAM" id="SSF53850">
    <property type="entry name" value="Periplasmic binding protein-like II"/>
    <property type="match status" value="1"/>
</dbReference>
<organism evidence="3 4">
    <name type="scientific">Rugamonas fusca</name>
    <dbReference type="NCBI Taxonomy" id="2758568"/>
    <lineage>
        <taxon>Bacteria</taxon>
        <taxon>Pseudomonadati</taxon>
        <taxon>Pseudomonadota</taxon>
        <taxon>Betaproteobacteria</taxon>
        <taxon>Burkholderiales</taxon>
        <taxon>Oxalobacteraceae</taxon>
        <taxon>Telluria group</taxon>
        <taxon>Rugamonas</taxon>
    </lineage>
</organism>
<dbReference type="PANTHER" id="PTHR35936">
    <property type="entry name" value="MEMBRANE-BOUND LYTIC MUREIN TRANSGLYCOSYLASE F"/>
    <property type="match status" value="1"/>
</dbReference>
<gene>
    <name evidence="3" type="ORF">H3H36_07585</name>
</gene>
<keyword evidence="4" id="KW-1185">Reference proteome</keyword>
<dbReference type="InterPro" id="IPR001638">
    <property type="entry name" value="Solute-binding_3/MltF_N"/>
</dbReference>
<dbReference type="Pfam" id="PF00497">
    <property type="entry name" value="SBP_bac_3"/>
    <property type="match status" value="1"/>
</dbReference>
<evidence type="ECO:0000313" key="4">
    <source>
        <dbReference type="Proteomes" id="UP000566711"/>
    </source>
</evidence>
<comment type="caution">
    <text evidence="3">The sequence shown here is derived from an EMBL/GenBank/DDBJ whole genome shotgun (WGS) entry which is preliminary data.</text>
</comment>
<dbReference type="PANTHER" id="PTHR35936:SF25">
    <property type="entry name" value="ABC TRANSPORTER SUBSTRATE-BINDING PROTEIN"/>
    <property type="match status" value="1"/>
</dbReference>
<evidence type="ECO:0000259" key="2">
    <source>
        <dbReference type="Pfam" id="PF00497"/>
    </source>
</evidence>
<evidence type="ECO:0000256" key="1">
    <source>
        <dbReference type="ARBA" id="ARBA00022729"/>
    </source>
</evidence>